<dbReference type="SUPFAM" id="SSF53955">
    <property type="entry name" value="Lysozyme-like"/>
    <property type="match status" value="1"/>
</dbReference>
<evidence type="ECO:0000259" key="1">
    <source>
        <dbReference type="Pfam" id="PF01464"/>
    </source>
</evidence>
<dbReference type="Pfam" id="PF01464">
    <property type="entry name" value="SLT"/>
    <property type="match status" value="1"/>
</dbReference>
<evidence type="ECO:0000313" key="3">
    <source>
        <dbReference type="Proteomes" id="UP000249396"/>
    </source>
</evidence>
<dbReference type="Gene3D" id="1.10.530.10">
    <property type="match status" value="1"/>
</dbReference>
<dbReference type="InterPro" id="IPR023346">
    <property type="entry name" value="Lysozyme-like_dom_sf"/>
</dbReference>
<dbReference type="AlphaFoldDB" id="A0A2W4TL99"/>
<evidence type="ECO:0000313" key="2">
    <source>
        <dbReference type="EMBL" id="PZN83167.1"/>
    </source>
</evidence>
<dbReference type="CDD" id="cd16892">
    <property type="entry name" value="LT_VirB1-like"/>
    <property type="match status" value="1"/>
</dbReference>
<dbReference type="Proteomes" id="UP000249396">
    <property type="component" value="Unassembled WGS sequence"/>
</dbReference>
<comment type="caution">
    <text evidence="2">The sequence shown here is derived from an EMBL/GenBank/DDBJ whole genome shotgun (WGS) entry which is preliminary data.</text>
</comment>
<organism evidence="2 3">
    <name type="scientific">Candidatus Methylumidiphilus alinenensis</name>
    <dbReference type="NCBI Taxonomy" id="2202197"/>
    <lineage>
        <taxon>Bacteria</taxon>
        <taxon>Pseudomonadati</taxon>
        <taxon>Pseudomonadota</taxon>
        <taxon>Gammaproteobacteria</taxon>
        <taxon>Methylococcales</taxon>
        <taxon>Candidatus Methylumidiphilus</taxon>
    </lineage>
</organism>
<feature type="domain" description="Transglycosylase SLT" evidence="1">
    <location>
        <begin position="2"/>
        <end position="113"/>
    </location>
</feature>
<protein>
    <submittedName>
        <fullName evidence="2">Conjugal transfer protein</fullName>
    </submittedName>
</protein>
<name>A0A2W4TL99_9GAMM</name>
<sequence>MVKTESNFDPLKIGINGGAKLERQPANVGEAVVTAQWLLANGYNIDLGLGQVNSSNMNRVGLSVADAFDPCKNLKAAGTIFNTGFQAAMQQYPEGQALQAALSAYNTGNFVQGFSNGYVGKVLRNMPDKASTVDHFPASVQPIPLANAAHKPTIAEVIRPKASATAQPATVTVGKPIEQAERTLSMADADKPAARIEPAINVYNDSLANGQGIMVYAR</sequence>
<reference evidence="2 3" key="1">
    <citation type="journal article" date="2018" name="Aquat. Microb. Ecol.">
        <title>Gammaproteobacterial methanotrophs dominate.</title>
        <authorList>
            <person name="Rissanen A.J."/>
            <person name="Saarenheimo J."/>
            <person name="Tiirola M."/>
            <person name="Peura S."/>
            <person name="Aalto S.L."/>
            <person name="Karvinen A."/>
            <person name="Nykanen H."/>
        </authorList>
    </citation>
    <scope>NUCLEOTIDE SEQUENCE [LARGE SCALE GENOMIC DNA]</scope>
    <source>
        <strain evidence="2">AMbin10</strain>
    </source>
</reference>
<accession>A0A2W4TL99</accession>
<proteinExistence type="predicted"/>
<dbReference type="EMBL" id="QJPH01000192">
    <property type="protein sequence ID" value="PZN83167.1"/>
    <property type="molecule type" value="Genomic_DNA"/>
</dbReference>
<gene>
    <name evidence="2" type="ORF">DM484_05010</name>
</gene>
<dbReference type="InterPro" id="IPR008258">
    <property type="entry name" value="Transglycosylase_SLT_dom_1"/>
</dbReference>